<reference evidence="10 11" key="1">
    <citation type="journal article" date="2010" name="Stand. Genomic Sci.">
        <title>Complete genome sequence of Desulfarculus baarsii type strain (2st14).</title>
        <authorList>
            <person name="Sun H."/>
            <person name="Spring S."/>
            <person name="Lapidus A."/>
            <person name="Davenport K."/>
            <person name="Del Rio T.G."/>
            <person name="Tice H."/>
            <person name="Nolan M."/>
            <person name="Copeland A."/>
            <person name="Cheng J.F."/>
            <person name="Lucas S."/>
            <person name="Tapia R."/>
            <person name="Goodwin L."/>
            <person name="Pitluck S."/>
            <person name="Ivanova N."/>
            <person name="Pagani I."/>
            <person name="Mavromatis K."/>
            <person name="Ovchinnikova G."/>
            <person name="Pati A."/>
            <person name="Chen A."/>
            <person name="Palaniappan K."/>
            <person name="Hauser L."/>
            <person name="Chang Y.J."/>
            <person name="Jeffries C.D."/>
            <person name="Detter J.C."/>
            <person name="Han C."/>
            <person name="Rohde M."/>
            <person name="Brambilla E."/>
            <person name="Goker M."/>
            <person name="Woyke T."/>
            <person name="Bristow J."/>
            <person name="Eisen J.A."/>
            <person name="Markowitz V."/>
            <person name="Hugenholtz P."/>
            <person name="Kyrpides N.C."/>
            <person name="Klenk H.P."/>
            <person name="Land M."/>
        </authorList>
    </citation>
    <scope>NUCLEOTIDE SEQUENCE [LARGE SCALE GENOMIC DNA]</scope>
    <source>
        <strain evidence="11">ATCC 33931 / DSM 2075 / LMG 7858 / VKM B-1802 / 2st14</strain>
    </source>
</reference>
<name>E1QEW5_DESB2</name>
<dbReference type="HAMAP" id="MF_00083">
    <property type="entry name" value="Pept_tRNA_hydro_bact"/>
    <property type="match status" value="1"/>
</dbReference>
<evidence type="ECO:0000256" key="7">
    <source>
        <dbReference type="HAMAP-Rule" id="MF_00083"/>
    </source>
</evidence>
<keyword evidence="11" id="KW-1185">Reference proteome</keyword>
<keyword evidence="7" id="KW-0963">Cytoplasm</keyword>
<dbReference type="PROSITE" id="PS01195">
    <property type="entry name" value="PEPT_TRNA_HYDROL_1"/>
    <property type="match status" value="1"/>
</dbReference>
<feature type="binding site" evidence="7">
    <location>
        <position position="24"/>
    </location>
    <ligand>
        <name>tRNA</name>
        <dbReference type="ChEBI" id="CHEBI:17843"/>
    </ligand>
</feature>
<feature type="site" description="Discriminates between blocked and unblocked aminoacyl-tRNA" evidence="7">
    <location>
        <position position="19"/>
    </location>
</feature>
<comment type="function">
    <text evidence="7">Hydrolyzes ribosome-free peptidyl-tRNAs (with 1 or more amino acids incorporated), which drop off the ribosome during protein synthesis, or as a result of ribosome stalling.</text>
</comment>
<dbReference type="NCBIfam" id="TIGR00447">
    <property type="entry name" value="pth"/>
    <property type="match status" value="1"/>
</dbReference>
<evidence type="ECO:0000313" key="10">
    <source>
        <dbReference type="EMBL" id="ADK84101.1"/>
    </source>
</evidence>
<dbReference type="GO" id="GO:0004045">
    <property type="term" value="F:peptidyl-tRNA hydrolase activity"/>
    <property type="evidence" value="ECO:0007669"/>
    <property type="project" value="UniProtKB-UniRule"/>
</dbReference>
<keyword evidence="2 7" id="KW-0820">tRNA-binding</keyword>
<comment type="subcellular location">
    <subcellularLocation>
        <location evidence="7">Cytoplasm</location>
    </subcellularLocation>
</comment>
<dbReference type="EMBL" id="CP002085">
    <property type="protein sequence ID" value="ADK84101.1"/>
    <property type="molecule type" value="Genomic_DNA"/>
</dbReference>
<dbReference type="GO" id="GO:0006515">
    <property type="term" value="P:protein quality control for misfolded or incompletely synthesized proteins"/>
    <property type="evidence" value="ECO:0007669"/>
    <property type="project" value="UniProtKB-UniRule"/>
</dbReference>
<dbReference type="Proteomes" id="UP000009047">
    <property type="component" value="Chromosome"/>
</dbReference>
<protein>
    <recommendedName>
        <fullName evidence="6 7">Peptidyl-tRNA hydrolase</fullName>
        <shortName evidence="7">Pth</shortName>
        <ecNumber evidence="1 7">3.1.1.29</ecNumber>
    </recommendedName>
</protein>
<dbReference type="InterPro" id="IPR001328">
    <property type="entry name" value="Pept_tRNA_hydro"/>
</dbReference>
<dbReference type="CDD" id="cd00462">
    <property type="entry name" value="PTH"/>
    <property type="match status" value="1"/>
</dbReference>
<dbReference type="eggNOG" id="COG0193">
    <property type="taxonomic scope" value="Bacteria"/>
</dbReference>
<dbReference type="GO" id="GO:0000049">
    <property type="term" value="F:tRNA binding"/>
    <property type="evidence" value="ECO:0007669"/>
    <property type="project" value="UniProtKB-UniRule"/>
</dbReference>
<dbReference type="InterPro" id="IPR036416">
    <property type="entry name" value="Pept_tRNA_hydro_sf"/>
</dbReference>
<evidence type="ECO:0000256" key="6">
    <source>
        <dbReference type="ARBA" id="ARBA00050038"/>
    </source>
</evidence>
<feature type="active site" description="Proton acceptor" evidence="7">
    <location>
        <position position="29"/>
    </location>
</feature>
<dbReference type="KEGG" id="dbr:Deba_0729"/>
<dbReference type="GO" id="GO:0005737">
    <property type="term" value="C:cytoplasm"/>
    <property type="evidence" value="ECO:0007669"/>
    <property type="project" value="UniProtKB-SubCell"/>
</dbReference>
<comment type="catalytic activity">
    <reaction evidence="7 8">
        <text>an N-acyl-L-alpha-aminoacyl-tRNA + H2O = an N-acyl-L-amino acid + a tRNA + H(+)</text>
        <dbReference type="Rhea" id="RHEA:54448"/>
        <dbReference type="Rhea" id="RHEA-COMP:10123"/>
        <dbReference type="Rhea" id="RHEA-COMP:13883"/>
        <dbReference type="ChEBI" id="CHEBI:15377"/>
        <dbReference type="ChEBI" id="CHEBI:15378"/>
        <dbReference type="ChEBI" id="CHEBI:59874"/>
        <dbReference type="ChEBI" id="CHEBI:78442"/>
        <dbReference type="ChEBI" id="CHEBI:138191"/>
        <dbReference type="EC" id="3.1.1.29"/>
    </reaction>
</comment>
<dbReference type="FunFam" id="3.40.50.1470:FF:000001">
    <property type="entry name" value="Peptidyl-tRNA hydrolase"/>
    <property type="match status" value="1"/>
</dbReference>
<dbReference type="SUPFAM" id="SSF53178">
    <property type="entry name" value="Peptidyl-tRNA hydrolase-like"/>
    <property type="match status" value="1"/>
</dbReference>
<feature type="site" description="Stabilizes the basic form of H active site to accept a proton" evidence="7">
    <location>
        <position position="101"/>
    </location>
</feature>
<organism evidence="10 11">
    <name type="scientific">Desulfarculus baarsii (strain ATCC 33931 / DSM 2075 / LMG 7858 / VKM B-1802 / 2st14)</name>
    <dbReference type="NCBI Taxonomy" id="644282"/>
    <lineage>
        <taxon>Bacteria</taxon>
        <taxon>Pseudomonadati</taxon>
        <taxon>Thermodesulfobacteriota</taxon>
        <taxon>Desulfarculia</taxon>
        <taxon>Desulfarculales</taxon>
        <taxon>Desulfarculaceae</taxon>
        <taxon>Desulfarculus</taxon>
    </lineage>
</organism>
<comment type="function">
    <text evidence="7">Catalyzes the release of premature peptidyl moieties from peptidyl-tRNA molecules trapped in stalled 50S ribosomal subunits, and thus maintains levels of free tRNAs and 50S ribosomes.</text>
</comment>
<feature type="binding site" evidence="7">
    <location>
        <position position="74"/>
    </location>
    <ligand>
        <name>tRNA</name>
        <dbReference type="ChEBI" id="CHEBI:17843"/>
    </ligand>
</feature>
<dbReference type="EC" id="3.1.1.29" evidence="1 7"/>
<dbReference type="RefSeq" id="WP_013257556.1">
    <property type="nucleotide sequence ID" value="NC_014365.1"/>
</dbReference>
<dbReference type="InterPro" id="IPR018171">
    <property type="entry name" value="Pept_tRNA_hydro_CS"/>
</dbReference>
<dbReference type="AlphaFoldDB" id="E1QEW5"/>
<dbReference type="HOGENOM" id="CLU_062456_4_1_7"/>
<evidence type="ECO:0000256" key="4">
    <source>
        <dbReference type="ARBA" id="ARBA00022884"/>
    </source>
</evidence>
<evidence type="ECO:0000256" key="8">
    <source>
        <dbReference type="RuleBase" id="RU000673"/>
    </source>
</evidence>
<proteinExistence type="inferred from homology"/>
<accession>E1QEW5</accession>
<dbReference type="GO" id="GO:0072344">
    <property type="term" value="P:rescue of stalled ribosome"/>
    <property type="evidence" value="ECO:0007669"/>
    <property type="project" value="UniProtKB-UniRule"/>
</dbReference>
<evidence type="ECO:0000256" key="2">
    <source>
        <dbReference type="ARBA" id="ARBA00022555"/>
    </source>
</evidence>
<keyword evidence="3 7" id="KW-0378">Hydrolase</keyword>
<evidence type="ECO:0000313" key="11">
    <source>
        <dbReference type="Proteomes" id="UP000009047"/>
    </source>
</evidence>
<dbReference type="PANTHER" id="PTHR17224:SF1">
    <property type="entry name" value="PEPTIDYL-TRNA HYDROLASE"/>
    <property type="match status" value="1"/>
</dbReference>
<gene>
    <name evidence="7" type="primary">pth</name>
    <name evidence="10" type="ordered locus">Deba_0729</name>
</gene>
<dbReference type="Gene3D" id="3.40.50.1470">
    <property type="entry name" value="Peptidyl-tRNA hydrolase"/>
    <property type="match status" value="1"/>
</dbReference>
<comment type="caution">
    <text evidence="7">Lacks conserved residue(s) required for the propagation of feature annotation.</text>
</comment>
<evidence type="ECO:0000256" key="3">
    <source>
        <dbReference type="ARBA" id="ARBA00022801"/>
    </source>
</evidence>
<keyword evidence="4 7" id="KW-0694">RNA-binding</keyword>
<sequence length="200" mass="21637">MFGRARAEAQTALVVGLGNPGPRYATTRHNAGFMVVEELARRHGVGLVKSGHQSIWGKGLVEGRPVIAALPQTYMNLSGEAVAALLSYYRLPPTQLVVAHDDLDLELGRLKVAARGGAAGHKGVGSIISLLGTDEFARLRFGVGRPRHDEPIEQFVLNGFYADQRELGQKMVQVAADCLEVILGKGLAEAMQRFHRPFSN</sequence>
<comment type="similarity">
    <text evidence="5 7 9">Belongs to the PTH family.</text>
</comment>
<evidence type="ECO:0000256" key="9">
    <source>
        <dbReference type="RuleBase" id="RU004320"/>
    </source>
</evidence>
<dbReference type="STRING" id="644282.Deba_0729"/>
<dbReference type="Pfam" id="PF01195">
    <property type="entry name" value="Pept_tRNA_hydro"/>
    <property type="match status" value="1"/>
</dbReference>
<dbReference type="PANTHER" id="PTHR17224">
    <property type="entry name" value="PEPTIDYL-TRNA HYDROLASE"/>
    <property type="match status" value="1"/>
</dbReference>
<evidence type="ECO:0000256" key="5">
    <source>
        <dbReference type="ARBA" id="ARBA00038063"/>
    </source>
</evidence>
<evidence type="ECO:0000256" key="1">
    <source>
        <dbReference type="ARBA" id="ARBA00013260"/>
    </source>
</evidence>
<comment type="subunit">
    <text evidence="7">Monomer.</text>
</comment>
<feature type="binding site" evidence="7">
    <location>
        <position position="76"/>
    </location>
    <ligand>
        <name>tRNA</name>
        <dbReference type="ChEBI" id="CHEBI:17843"/>
    </ligand>
</feature>